<protein>
    <submittedName>
        <fullName evidence="1">Uncharacterized protein</fullName>
    </submittedName>
</protein>
<dbReference type="AlphaFoldDB" id="A0A0C3PL78"/>
<evidence type="ECO:0000313" key="2">
    <source>
        <dbReference type="Proteomes" id="UP000053257"/>
    </source>
</evidence>
<dbReference type="EMBL" id="KN840502">
    <property type="protein sequence ID" value="KIP07168.1"/>
    <property type="molecule type" value="Genomic_DNA"/>
</dbReference>
<dbReference type="Proteomes" id="UP000053257">
    <property type="component" value="Unassembled WGS sequence"/>
</dbReference>
<gene>
    <name evidence="1" type="ORF">PHLGIDRAFT_428910</name>
</gene>
<proteinExistence type="predicted"/>
<name>A0A0C3PL78_PHLG1</name>
<reference evidence="1 2" key="1">
    <citation type="journal article" date="2014" name="PLoS Genet.">
        <title>Analysis of the Phlebiopsis gigantea genome, transcriptome and secretome provides insight into its pioneer colonization strategies of wood.</title>
        <authorList>
            <person name="Hori C."/>
            <person name="Ishida T."/>
            <person name="Igarashi K."/>
            <person name="Samejima M."/>
            <person name="Suzuki H."/>
            <person name="Master E."/>
            <person name="Ferreira P."/>
            <person name="Ruiz-Duenas F.J."/>
            <person name="Held B."/>
            <person name="Canessa P."/>
            <person name="Larrondo L.F."/>
            <person name="Schmoll M."/>
            <person name="Druzhinina I.S."/>
            <person name="Kubicek C.P."/>
            <person name="Gaskell J.A."/>
            <person name="Kersten P."/>
            <person name="St John F."/>
            <person name="Glasner J."/>
            <person name="Sabat G."/>
            <person name="Splinter BonDurant S."/>
            <person name="Syed K."/>
            <person name="Yadav J."/>
            <person name="Mgbeahuruike A.C."/>
            <person name="Kovalchuk A."/>
            <person name="Asiegbu F.O."/>
            <person name="Lackner G."/>
            <person name="Hoffmeister D."/>
            <person name="Rencoret J."/>
            <person name="Gutierrez A."/>
            <person name="Sun H."/>
            <person name="Lindquist E."/>
            <person name="Barry K."/>
            <person name="Riley R."/>
            <person name="Grigoriev I.V."/>
            <person name="Henrissat B."/>
            <person name="Kues U."/>
            <person name="Berka R.M."/>
            <person name="Martinez A.T."/>
            <person name="Covert S.F."/>
            <person name="Blanchette R.A."/>
            <person name="Cullen D."/>
        </authorList>
    </citation>
    <scope>NUCLEOTIDE SEQUENCE [LARGE SCALE GENOMIC DNA]</scope>
    <source>
        <strain evidence="1 2">11061_1 CR5-6</strain>
    </source>
</reference>
<organism evidence="1 2">
    <name type="scientific">Phlebiopsis gigantea (strain 11061_1 CR5-6)</name>
    <name type="common">White-rot fungus</name>
    <name type="synonym">Peniophora gigantea</name>
    <dbReference type="NCBI Taxonomy" id="745531"/>
    <lineage>
        <taxon>Eukaryota</taxon>
        <taxon>Fungi</taxon>
        <taxon>Dikarya</taxon>
        <taxon>Basidiomycota</taxon>
        <taxon>Agaricomycotina</taxon>
        <taxon>Agaricomycetes</taxon>
        <taxon>Polyporales</taxon>
        <taxon>Phanerochaetaceae</taxon>
        <taxon>Phlebiopsis</taxon>
    </lineage>
</organism>
<evidence type="ECO:0000313" key="1">
    <source>
        <dbReference type="EMBL" id="KIP07168.1"/>
    </source>
</evidence>
<sequence>MLSSLWRQSLDIPSVKRVEHVSFDGFLASGSTLARDFVWDMDRTKSISVRNIRDWRVTSKDSTSSPLDGMVLERRTNLWKVVCLSETFTSPDDSMTAPFMMPVALGSHKSPCFIPAGDDMASSRLRSHLQCIHISPFAIPSTTADTRVSSATKRPAYLKSIFDTSVLWTFELEGHFVRCVPMDWSLGTAYDNLRPWWAAQETILVITVA</sequence>
<dbReference type="HOGENOM" id="CLU_1315815_0_0_1"/>
<keyword evidence="2" id="KW-1185">Reference proteome</keyword>
<accession>A0A0C3PL78</accession>